<evidence type="ECO:0000313" key="8">
    <source>
        <dbReference type="EMBL" id="OWK37609.1"/>
    </source>
</evidence>
<sequence length="351" mass="38450">MMDHPNIARVLDAGTDADGRPFFVTELIKGVPITQFCDARKLTPRERLELFVPVCEAIQYAHQKGVIHRDIKPSNVLVALYDDRMVPKVLDFGVARAVGRPLADRPLDTGPGSVVGVPAYMSPEQAAFNNPDIDTRSDLYSLGALLYELLTGSPPFTPMELEGARPSEVLRAVREIEPTRPSTRLSTSAALPTIAADRRTEPKTLTALLRNELDWVVMKALEKDRGRRYATAAAFAADIRRHLTNRPVLAVPPSAAYRLRTFVRRHNARVAVTTVLFLALIGTAGGTMSGAIKARNEQLTDSPRRQAEEARDAAERVRAGEETARQSAESARREAARARDGETEAPTAGAR</sequence>
<dbReference type="PANTHER" id="PTHR43289">
    <property type="entry name" value="MITOGEN-ACTIVATED PROTEIN KINASE KINASE KINASE 20-RELATED"/>
    <property type="match status" value="1"/>
</dbReference>
<dbReference type="PROSITE" id="PS50011">
    <property type="entry name" value="PROTEIN_KINASE_DOM"/>
    <property type="match status" value="1"/>
</dbReference>
<reference evidence="9" key="1">
    <citation type="submission" date="2017-06" db="EMBL/GenBank/DDBJ databases">
        <title>Genome analysis of Fimbriiglobus ruber SP5, the first member of the order Planctomycetales with confirmed chitinolytic capability.</title>
        <authorList>
            <person name="Ravin N.V."/>
            <person name="Rakitin A.L."/>
            <person name="Ivanova A.A."/>
            <person name="Beletsky A.V."/>
            <person name="Kulichevskaya I.S."/>
            <person name="Mardanov A.V."/>
            <person name="Dedysh S.N."/>
        </authorList>
    </citation>
    <scope>NUCLEOTIDE SEQUENCE [LARGE SCALE GENOMIC DNA]</scope>
    <source>
        <strain evidence="9">SP5</strain>
    </source>
</reference>
<dbReference type="SUPFAM" id="SSF56112">
    <property type="entry name" value="Protein kinase-like (PK-like)"/>
    <property type="match status" value="1"/>
</dbReference>
<dbReference type="Pfam" id="PF00069">
    <property type="entry name" value="Pkinase"/>
    <property type="match status" value="1"/>
</dbReference>
<dbReference type="Gene3D" id="1.10.510.10">
    <property type="entry name" value="Transferase(Phosphotransferase) domain 1"/>
    <property type="match status" value="1"/>
</dbReference>
<keyword evidence="1" id="KW-0808">Transferase</keyword>
<keyword evidence="6" id="KW-0812">Transmembrane</keyword>
<dbReference type="InterPro" id="IPR008271">
    <property type="entry name" value="Ser/Thr_kinase_AS"/>
</dbReference>
<dbReference type="InterPro" id="IPR011009">
    <property type="entry name" value="Kinase-like_dom_sf"/>
</dbReference>
<keyword evidence="4" id="KW-0067">ATP-binding</keyword>
<dbReference type="CDD" id="cd14014">
    <property type="entry name" value="STKc_PknB_like"/>
    <property type="match status" value="1"/>
</dbReference>
<evidence type="ECO:0000256" key="3">
    <source>
        <dbReference type="ARBA" id="ARBA00022777"/>
    </source>
</evidence>
<dbReference type="GO" id="GO:0004674">
    <property type="term" value="F:protein serine/threonine kinase activity"/>
    <property type="evidence" value="ECO:0007669"/>
    <property type="project" value="TreeGrafter"/>
</dbReference>
<comment type="caution">
    <text evidence="8">The sequence shown here is derived from an EMBL/GenBank/DDBJ whole genome shotgun (WGS) entry which is preliminary data.</text>
</comment>
<dbReference type="PANTHER" id="PTHR43289:SF6">
    <property type="entry name" value="SERINE_THREONINE-PROTEIN KINASE NEKL-3"/>
    <property type="match status" value="1"/>
</dbReference>
<dbReference type="AlphaFoldDB" id="A0A225DK86"/>
<feature type="domain" description="Protein kinase" evidence="7">
    <location>
        <begin position="1"/>
        <end position="249"/>
    </location>
</feature>
<dbReference type="PROSITE" id="PS00108">
    <property type="entry name" value="PROTEIN_KINASE_ST"/>
    <property type="match status" value="1"/>
</dbReference>
<proteinExistence type="predicted"/>
<organism evidence="8 9">
    <name type="scientific">Fimbriiglobus ruber</name>
    <dbReference type="NCBI Taxonomy" id="1908690"/>
    <lineage>
        <taxon>Bacteria</taxon>
        <taxon>Pseudomonadati</taxon>
        <taxon>Planctomycetota</taxon>
        <taxon>Planctomycetia</taxon>
        <taxon>Gemmatales</taxon>
        <taxon>Gemmataceae</taxon>
        <taxon>Fimbriiglobus</taxon>
    </lineage>
</organism>
<evidence type="ECO:0000259" key="7">
    <source>
        <dbReference type="PROSITE" id="PS50011"/>
    </source>
</evidence>
<evidence type="ECO:0000256" key="4">
    <source>
        <dbReference type="ARBA" id="ARBA00022840"/>
    </source>
</evidence>
<dbReference type="EMBL" id="NIDE01000014">
    <property type="protein sequence ID" value="OWK37609.1"/>
    <property type="molecule type" value="Genomic_DNA"/>
</dbReference>
<protein>
    <submittedName>
        <fullName evidence="8">Putative serine/threonine-protein kinase pknB</fullName>
    </submittedName>
</protein>
<evidence type="ECO:0000256" key="2">
    <source>
        <dbReference type="ARBA" id="ARBA00022741"/>
    </source>
</evidence>
<keyword evidence="9" id="KW-1185">Reference proteome</keyword>
<keyword evidence="6" id="KW-0472">Membrane</keyword>
<gene>
    <name evidence="8" type="ORF">FRUB_06729</name>
</gene>
<dbReference type="InterPro" id="IPR000719">
    <property type="entry name" value="Prot_kinase_dom"/>
</dbReference>
<dbReference type="GO" id="GO:0005524">
    <property type="term" value="F:ATP binding"/>
    <property type="evidence" value="ECO:0007669"/>
    <property type="project" value="UniProtKB-KW"/>
</dbReference>
<feature type="region of interest" description="Disordered" evidence="5">
    <location>
        <begin position="297"/>
        <end position="351"/>
    </location>
</feature>
<keyword evidence="3 8" id="KW-0418">Kinase</keyword>
<feature type="compositionally biased region" description="Basic and acidic residues" evidence="5">
    <location>
        <begin position="297"/>
        <end position="342"/>
    </location>
</feature>
<evidence type="ECO:0000313" key="9">
    <source>
        <dbReference type="Proteomes" id="UP000214646"/>
    </source>
</evidence>
<keyword evidence="6" id="KW-1133">Transmembrane helix</keyword>
<evidence type="ECO:0000256" key="1">
    <source>
        <dbReference type="ARBA" id="ARBA00022679"/>
    </source>
</evidence>
<keyword evidence="2" id="KW-0547">Nucleotide-binding</keyword>
<evidence type="ECO:0000256" key="5">
    <source>
        <dbReference type="SAM" id="MobiDB-lite"/>
    </source>
</evidence>
<name>A0A225DK86_9BACT</name>
<dbReference type="Proteomes" id="UP000214646">
    <property type="component" value="Unassembled WGS sequence"/>
</dbReference>
<dbReference type="SMART" id="SM00220">
    <property type="entry name" value="S_TKc"/>
    <property type="match status" value="1"/>
</dbReference>
<feature type="transmembrane region" description="Helical" evidence="6">
    <location>
        <begin position="270"/>
        <end position="292"/>
    </location>
</feature>
<evidence type="ECO:0000256" key="6">
    <source>
        <dbReference type="SAM" id="Phobius"/>
    </source>
</evidence>
<accession>A0A225DK86</accession>